<dbReference type="InterPro" id="IPR050482">
    <property type="entry name" value="Sensor_HK_TwoCompSys"/>
</dbReference>
<evidence type="ECO:0000256" key="8">
    <source>
        <dbReference type="ARBA" id="ARBA00023012"/>
    </source>
</evidence>
<evidence type="ECO:0000256" key="3">
    <source>
        <dbReference type="ARBA" id="ARBA00022553"/>
    </source>
</evidence>
<keyword evidence="4" id="KW-0808">Transferase</keyword>
<dbReference type="Proteomes" id="UP000662857">
    <property type="component" value="Chromosome"/>
</dbReference>
<evidence type="ECO:0000313" key="12">
    <source>
        <dbReference type="EMBL" id="QSB15626.1"/>
    </source>
</evidence>
<sequence length="430" mass="46289">MTGRRVPRWVVDLVVLSVAAADAWARVWQLSPLYEVVDGGWLYEHGEPGVYHVSEIVAEHGLWWGLYFDDRVLLSLLALGVVVLPARRRWPLAVFLVTLPPLVWLSQTAATLIALYTLASLSRQRLLLGACALLLAVHSTWVWGAGWEEQVDQLTAIWFGQGLVQAAAAVFLGQLVQVRRDLSQKLVEISQARDHEQWLVTQRALAAERAQLAREMHDVVSHQVSLIAVQAGALQVHTRDPEASQAGRTIRELSVQTLNELRHMVTVLREPGGGGKGGGDQRGVLELAPQPTLAELAPLVAGGGVDARLELGELPEVDPPTARAIYRTVQEALTNVRKHAPGATATVRVALVDGVIRVEIVNTPATRPVVPLPGSGQGLRGLAQRAELVGGSLDHGPTADGGWRVRATLPAASRPASPAAAPVHQPSRST</sequence>
<feature type="domain" description="Histidine kinase/HSP90-like ATPase" evidence="10">
    <location>
        <begin position="323"/>
        <end position="412"/>
    </location>
</feature>
<reference evidence="12" key="1">
    <citation type="submission" date="2021-02" db="EMBL/GenBank/DDBJ databases">
        <title>Natrosporangium hydrolyticum gen. nov., sp. nov, a haloalkaliphilic actinobacterium from a soda solonchak soil.</title>
        <authorList>
            <person name="Sorokin D.Y."/>
            <person name="Khijniak T.V."/>
            <person name="Zakharycheva A.P."/>
            <person name="Boueva O.V."/>
            <person name="Ariskina E.V."/>
            <person name="Hahnke R.L."/>
            <person name="Bunk B."/>
            <person name="Sproer C."/>
            <person name="Schumann P."/>
            <person name="Evtushenko L.I."/>
            <person name="Kublanov I.V."/>
        </authorList>
    </citation>
    <scope>NUCLEOTIDE SEQUENCE</scope>
    <source>
        <strain evidence="12">DSM 106523</strain>
    </source>
</reference>
<dbReference type="Pfam" id="PF02518">
    <property type="entry name" value="HATPase_c"/>
    <property type="match status" value="1"/>
</dbReference>
<dbReference type="KEGG" id="nhy:JQS43_04560"/>
<keyword evidence="7" id="KW-0067">ATP-binding</keyword>
<keyword evidence="13" id="KW-1185">Reference proteome</keyword>
<feature type="transmembrane region" description="Helical" evidence="9">
    <location>
        <begin position="126"/>
        <end position="144"/>
    </location>
</feature>
<evidence type="ECO:0000256" key="5">
    <source>
        <dbReference type="ARBA" id="ARBA00022741"/>
    </source>
</evidence>
<evidence type="ECO:0000313" key="13">
    <source>
        <dbReference type="Proteomes" id="UP000662857"/>
    </source>
</evidence>
<evidence type="ECO:0000256" key="9">
    <source>
        <dbReference type="SAM" id="Phobius"/>
    </source>
</evidence>
<keyword evidence="3" id="KW-0597">Phosphoprotein</keyword>
<keyword evidence="8" id="KW-0902">Two-component regulatory system</keyword>
<organism evidence="12 13">
    <name type="scientific">Natronosporangium hydrolyticum</name>
    <dbReference type="NCBI Taxonomy" id="2811111"/>
    <lineage>
        <taxon>Bacteria</taxon>
        <taxon>Bacillati</taxon>
        <taxon>Actinomycetota</taxon>
        <taxon>Actinomycetes</taxon>
        <taxon>Micromonosporales</taxon>
        <taxon>Micromonosporaceae</taxon>
        <taxon>Natronosporangium</taxon>
    </lineage>
</organism>
<dbReference type="PANTHER" id="PTHR24421:SF10">
    <property type="entry name" value="NITRATE_NITRITE SENSOR PROTEIN NARQ"/>
    <property type="match status" value="1"/>
</dbReference>
<gene>
    <name evidence="12" type="ORF">JQS43_04560</name>
</gene>
<dbReference type="EMBL" id="CP070499">
    <property type="protein sequence ID" value="QSB15626.1"/>
    <property type="molecule type" value="Genomic_DNA"/>
</dbReference>
<evidence type="ECO:0000256" key="4">
    <source>
        <dbReference type="ARBA" id="ARBA00022679"/>
    </source>
</evidence>
<dbReference type="Pfam" id="PF07730">
    <property type="entry name" value="HisKA_3"/>
    <property type="match status" value="1"/>
</dbReference>
<dbReference type="CDD" id="cd16917">
    <property type="entry name" value="HATPase_UhpB-NarQ-NarX-like"/>
    <property type="match status" value="1"/>
</dbReference>
<evidence type="ECO:0000259" key="10">
    <source>
        <dbReference type="Pfam" id="PF02518"/>
    </source>
</evidence>
<evidence type="ECO:0000256" key="1">
    <source>
        <dbReference type="ARBA" id="ARBA00000085"/>
    </source>
</evidence>
<keyword evidence="6 12" id="KW-0418">Kinase</keyword>
<name>A0A895YLR8_9ACTN</name>
<dbReference type="AlphaFoldDB" id="A0A895YLR8"/>
<accession>A0A895YLR8</accession>
<evidence type="ECO:0000256" key="7">
    <source>
        <dbReference type="ARBA" id="ARBA00022840"/>
    </source>
</evidence>
<dbReference type="Gene3D" id="3.30.565.10">
    <property type="entry name" value="Histidine kinase-like ATPase, C-terminal domain"/>
    <property type="match status" value="1"/>
</dbReference>
<keyword evidence="9" id="KW-1133">Transmembrane helix</keyword>
<evidence type="ECO:0000259" key="11">
    <source>
        <dbReference type="Pfam" id="PF07730"/>
    </source>
</evidence>
<protein>
    <recommendedName>
        <fullName evidence="2">histidine kinase</fullName>
        <ecNumber evidence="2">2.7.13.3</ecNumber>
    </recommendedName>
</protein>
<keyword evidence="5" id="KW-0547">Nucleotide-binding</keyword>
<dbReference type="GO" id="GO:0046983">
    <property type="term" value="F:protein dimerization activity"/>
    <property type="evidence" value="ECO:0007669"/>
    <property type="project" value="InterPro"/>
</dbReference>
<evidence type="ECO:0000256" key="2">
    <source>
        <dbReference type="ARBA" id="ARBA00012438"/>
    </source>
</evidence>
<feature type="domain" description="Signal transduction histidine kinase subgroup 3 dimerisation and phosphoacceptor" evidence="11">
    <location>
        <begin position="208"/>
        <end position="271"/>
    </location>
</feature>
<dbReference type="PANTHER" id="PTHR24421">
    <property type="entry name" value="NITRATE/NITRITE SENSOR PROTEIN NARX-RELATED"/>
    <property type="match status" value="1"/>
</dbReference>
<proteinExistence type="predicted"/>
<feature type="transmembrane region" description="Helical" evidence="9">
    <location>
        <begin position="156"/>
        <end position="176"/>
    </location>
</feature>
<dbReference type="RefSeq" id="WP_239677806.1">
    <property type="nucleotide sequence ID" value="NZ_CP070499.1"/>
</dbReference>
<dbReference type="InterPro" id="IPR011712">
    <property type="entry name" value="Sig_transdc_His_kin_sub3_dim/P"/>
</dbReference>
<dbReference type="InterPro" id="IPR036890">
    <property type="entry name" value="HATPase_C_sf"/>
</dbReference>
<dbReference type="Gene3D" id="1.20.5.1930">
    <property type="match status" value="1"/>
</dbReference>
<dbReference type="EC" id="2.7.13.3" evidence="2"/>
<dbReference type="InterPro" id="IPR003594">
    <property type="entry name" value="HATPase_dom"/>
</dbReference>
<keyword evidence="9" id="KW-0472">Membrane</keyword>
<keyword evidence="9" id="KW-0812">Transmembrane</keyword>
<dbReference type="GO" id="GO:0000155">
    <property type="term" value="F:phosphorelay sensor kinase activity"/>
    <property type="evidence" value="ECO:0007669"/>
    <property type="project" value="InterPro"/>
</dbReference>
<dbReference type="GO" id="GO:0005524">
    <property type="term" value="F:ATP binding"/>
    <property type="evidence" value="ECO:0007669"/>
    <property type="project" value="UniProtKB-KW"/>
</dbReference>
<evidence type="ECO:0000256" key="6">
    <source>
        <dbReference type="ARBA" id="ARBA00022777"/>
    </source>
</evidence>
<dbReference type="SUPFAM" id="SSF55874">
    <property type="entry name" value="ATPase domain of HSP90 chaperone/DNA topoisomerase II/histidine kinase"/>
    <property type="match status" value="1"/>
</dbReference>
<comment type="catalytic activity">
    <reaction evidence="1">
        <text>ATP + protein L-histidine = ADP + protein N-phospho-L-histidine.</text>
        <dbReference type="EC" id="2.7.13.3"/>
    </reaction>
</comment>
<dbReference type="GO" id="GO:0016020">
    <property type="term" value="C:membrane"/>
    <property type="evidence" value="ECO:0007669"/>
    <property type="project" value="InterPro"/>
</dbReference>
<feature type="transmembrane region" description="Helical" evidence="9">
    <location>
        <begin position="102"/>
        <end position="119"/>
    </location>
</feature>